<protein>
    <recommendedName>
        <fullName evidence="4">Small CPxCG-related zinc finger protein</fullName>
    </recommendedName>
</protein>
<reference evidence="2 3" key="1">
    <citation type="submission" date="2014-01" db="EMBL/GenBank/DDBJ databases">
        <authorList>
            <consortium name="DOE Joint Genome Institute"/>
            <person name="Anderson I."/>
            <person name="Huntemann M."/>
            <person name="Han J."/>
            <person name="Chen A."/>
            <person name="Kyrpides N."/>
            <person name="Mavromatis K."/>
            <person name="Markowitz V."/>
            <person name="Palaniappan K."/>
            <person name="Ivanova N."/>
            <person name="Schaumberg A."/>
            <person name="Pati A."/>
            <person name="Liolios K."/>
            <person name="Nordberg H.P."/>
            <person name="Cantor M.N."/>
            <person name="Hua S.X."/>
            <person name="Woyke T."/>
        </authorList>
    </citation>
    <scope>NUCLEOTIDE SEQUENCE [LARGE SCALE GENOMIC DNA]</scope>
    <source>
        <strain evidence="2 3">XH-48</strain>
    </source>
</reference>
<accession>W0JS72</accession>
<dbReference type="Pfam" id="PF24444">
    <property type="entry name" value="DUF7563"/>
    <property type="match status" value="1"/>
</dbReference>
<sequence>MQRWDTQQNNQRSLTCESHVTPGFRRVYGDRDDRVHRCPICDTAIRLSEGSAAGKDIDTRDPLEHPGRFGVSLDELPPRVRSLVDSQSVATDGGEDQ</sequence>
<dbReference type="eggNOG" id="arCOG06449">
    <property type="taxonomic scope" value="Archaea"/>
</dbReference>
<feature type="region of interest" description="Disordered" evidence="1">
    <location>
        <begin position="49"/>
        <end position="97"/>
    </location>
</feature>
<gene>
    <name evidence="2" type="ORF">HALLA_15840</name>
</gene>
<name>W0JS72_9EURY</name>
<proteinExistence type="predicted"/>
<dbReference type="InterPro" id="IPR055985">
    <property type="entry name" value="DUF7563"/>
</dbReference>
<dbReference type="KEGG" id="hlr:HALLA_15840"/>
<evidence type="ECO:0000256" key="1">
    <source>
        <dbReference type="SAM" id="MobiDB-lite"/>
    </source>
</evidence>
<dbReference type="HOGENOM" id="CLU_2340053_0_0_2"/>
<dbReference type="EMBL" id="CP007055">
    <property type="protein sequence ID" value="AHG00050.1"/>
    <property type="molecule type" value="Genomic_DNA"/>
</dbReference>
<dbReference type="GeneID" id="25145889"/>
<dbReference type="AlphaFoldDB" id="W0JS72"/>
<feature type="compositionally biased region" description="Basic and acidic residues" evidence="1">
    <location>
        <begin position="55"/>
        <end position="67"/>
    </location>
</feature>
<dbReference type="Proteomes" id="UP000019024">
    <property type="component" value="Chromosome"/>
</dbReference>
<dbReference type="OrthoDB" id="189700at2157"/>
<evidence type="ECO:0008006" key="4">
    <source>
        <dbReference type="Google" id="ProtNLM"/>
    </source>
</evidence>
<keyword evidence="3" id="KW-1185">Reference proteome</keyword>
<evidence type="ECO:0000313" key="3">
    <source>
        <dbReference type="Proteomes" id="UP000019024"/>
    </source>
</evidence>
<organism evidence="2 3">
    <name type="scientific">Halostagnicola larsenii XH-48</name>
    <dbReference type="NCBI Taxonomy" id="797299"/>
    <lineage>
        <taxon>Archaea</taxon>
        <taxon>Methanobacteriati</taxon>
        <taxon>Methanobacteriota</taxon>
        <taxon>Stenosarchaea group</taxon>
        <taxon>Halobacteria</taxon>
        <taxon>Halobacteriales</taxon>
        <taxon>Natrialbaceae</taxon>
        <taxon>Halostagnicola</taxon>
    </lineage>
</organism>
<dbReference type="RefSeq" id="WP_049953287.1">
    <property type="nucleotide sequence ID" value="NZ_CP007055.1"/>
</dbReference>
<evidence type="ECO:0000313" key="2">
    <source>
        <dbReference type="EMBL" id="AHG00050.1"/>
    </source>
</evidence>